<gene>
    <name evidence="1" type="ORF">GCM10023188_05350</name>
</gene>
<protein>
    <recommendedName>
        <fullName evidence="3">DUF1569 domain-containing protein</fullName>
    </recommendedName>
</protein>
<evidence type="ECO:0008006" key="3">
    <source>
        <dbReference type="Google" id="ProtNLM"/>
    </source>
</evidence>
<dbReference type="Proteomes" id="UP001500552">
    <property type="component" value="Unassembled WGS sequence"/>
</dbReference>
<reference evidence="2" key="1">
    <citation type="journal article" date="2019" name="Int. J. Syst. Evol. Microbiol.">
        <title>The Global Catalogue of Microorganisms (GCM) 10K type strain sequencing project: providing services to taxonomists for standard genome sequencing and annotation.</title>
        <authorList>
            <consortium name="The Broad Institute Genomics Platform"/>
            <consortium name="The Broad Institute Genome Sequencing Center for Infectious Disease"/>
            <person name="Wu L."/>
            <person name="Ma J."/>
        </authorList>
    </citation>
    <scope>NUCLEOTIDE SEQUENCE [LARGE SCALE GENOMIC DNA]</scope>
    <source>
        <strain evidence="2">JCM 17926</strain>
    </source>
</reference>
<dbReference type="RefSeq" id="WP_345156605.1">
    <property type="nucleotide sequence ID" value="NZ_BAABHC010000002.1"/>
</dbReference>
<dbReference type="SUPFAM" id="SSF109854">
    <property type="entry name" value="DinB/YfiT-like putative metalloenzymes"/>
    <property type="match status" value="1"/>
</dbReference>
<dbReference type="Gene3D" id="1.20.120.450">
    <property type="entry name" value="dinb family like domain"/>
    <property type="match status" value="1"/>
</dbReference>
<sequence>MKHSIFEPGIKQGLFERVDMLKADTKGRWGKLNVEQMVRHLTEANRMAFAEIPMPDRSNLLTRTLFKWMFLHNIKPPGRDKGNIKTFPEVDVVQLGSVVDDLETEQKRYKAIIERLLAAPKLHPAHTVFGKMTREDWGLLAYAHADYHLTQFGV</sequence>
<organism evidence="1 2">
    <name type="scientific">Pontibacter saemangeumensis</name>
    <dbReference type="NCBI Taxonomy" id="1084525"/>
    <lineage>
        <taxon>Bacteria</taxon>
        <taxon>Pseudomonadati</taxon>
        <taxon>Bacteroidota</taxon>
        <taxon>Cytophagia</taxon>
        <taxon>Cytophagales</taxon>
        <taxon>Hymenobacteraceae</taxon>
        <taxon>Pontibacter</taxon>
    </lineage>
</organism>
<keyword evidence="2" id="KW-1185">Reference proteome</keyword>
<name>A0ABP8L8L3_9BACT</name>
<accession>A0ABP8L8L3</accession>
<proteinExistence type="predicted"/>
<comment type="caution">
    <text evidence="1">The sequence shown here is derived from an EMBL/GenBank/DDBJ whole genome shotgun (WGS) entry which is preliminary data.</text>
</comment>
<dbReference type="InterPro" id="IPR011463">
    <property type="entry name" value="DUF1569"/>
</dbReference>
<dbReference type="Pfam" id="PF07606">
    <property type="entry name" value="DUF1569"/>
    <property type="match status" value="1"/>
</dbReference>
<evidence type="ECO:0000313" key="2">
    <source>
        <dbReference type="Proteomes" id="UP001500552"/>
    </source>
</evidence>
<dbReference type="EMBL" id="BAABHC010000002">
    <property type="protein sequence ID" value="GAA4424936.1"/>
    <property type="molecule type" value="Genomic_DNA"/>
</dbReference>
<dbReference type="InterPro" id="IPR034660">
    <property type="entry name" value="DinB/YfiT-like"/>
</dbReference>
<evidence type="ECO:0000313" key="1">
    <source>
        <dbReference type="EMBL" id="GAA4424936.1"/>
    </source>
</evidence>